<keyword evidence="1" id="KW-0732">Signal</keyword>
<keyword evidence="3" id="KW-1185">Reference proteome</keyword>
<gene>
    <name evidence="2" type="ORF">C41B8_05488</name>
</gene>
<feature type="signal peptide" evidence="1">
    <location>
        <begin position="1"/>
        <end position="22"/>
    </location>
</feature>
<evidence type="ECO:0000313" key="3">
    <source>
        <dbReference type="Proteomes" id="UP000028302"/>
    </source>
</evidence>
<evidence type="ECO:0000313" key="2">
    <source>
        <dbReference type="EMBL" id="KEZ78329.1"/>
    </source>
</evidence>
<dbReference type="STRING" id="1304275.C41B8_05488"/>
<sequence>MSRRALIAAGTACVLLAACASAPEPKTRVETVTVKEPVYVRPTPPDFLMAPLYPDGPPSQIFVAPDDPKAVLGVTRAGLKQFWQAIDTPVDRIEEWQAWATSGQTEAPDHE</sequence>
<organism evidence="2 3">
    <name type="scientific">Salinisphaera hydrothermalis (strain C41B8)</name>
    <dbReference type="NCBI Taxonomy" id="1304275"/>
    <lineage>
        <taxon>Bacteria</taxon>
        <taxon>Pseudomonadati</taxon>
        <taxon>Pseudomonadota</taxon>
        <taxon>Gammaproteobacteria</taxon>
        <taxon>Salinisphaerales</taxon>
        <taxon>Salinisphaeraceae</taxon>
        <taxon>Salinisphaera</taxon>
    </lineage>
</organism>
<dbReference type="PROSITE" id="PS51257">
    <property type="entry name" value="PROKAR_LIPOPROTEIN"/>
    <property type="match status" value="1"/>
</dbReference>
<accession>A0A084INP5</accession>
<feature type="chain" id="PRO_5001776613" description="Lipoprotein" evidence="1">
    <location>
        <begin position="23"/>
        <end position="111"/>
    </location>
</feature>
<reference evidence="2 3" key="1">
    <citation type="submission" date="2013-03" db="EMBL/GenBank/DDBJ databases">
        <title>Salinisphaera hydrothermalis C41B8 Genome Sequencing.</title>
        <authorList>
            <person name="Li C."/>
            <person name="Lai Q."/>
            <person name="Shao Z."/>
        </authorList>
    </citation>
    <scope>NUCLEOTIDE SEQUENCE [LARGE SCALE GENOMIC DNA]</scope>
    <source>
        <strain evidence="2 3">C41B8</strain>
    </source>
</reference>
<evidence type="ECO:0000256" key="1">
    <source>
        <dbReference type="SAM" id="SignalP"/>
    </source>
</evidence>
<dbReference type="RefSeq" id="WP_037335218.1">
    <property type="nucleotide sequence ID" value="NZ_APNK01000005.1"/>
</dbReference>
<dbReference type="EMBL" id="APNK01000005">
    <property type="protein sequence ID" value="KEZ78329.1"/>
    <property type="molecule type" value="Genomic_DNA"/>
</dbReference>
<comment type="caution">
    <text evidence="2">The sequence shown here is derived from an EMBL/GenBank/DDBJ whole genome shotgun (WGS) entry which is preliminary data.</text>
</comment>
<protein>
    <recommendedName>
        <fullName evidence="4">Lipoprotein</fullName>
    </recommendedName>
</protein>
<name>A0A084INP5_SALHC</name>
<dbReference type="AlphaFoldDB" id="A0A084INP5"/>
<dbReference type="Proteomes" id="UP000028302">
    <property type="component" value="Unassembled WGS sequence"/>
</dbReference>
<proteinExistence type="predicted"/>
<evidence type="ECO:0008006" key="4">
    <source>
        <dbReference type="Google" id="ProtNLM"/>
    </source>
</evidence>